<name>V7HZ95_9LACO</name>
<dbReference type="RefSeq" id="WP_023859238.1">
    <property type="nucleotide sequence ID" value="NZ_AWWH01000066.1"/>
</dbReference>
<dbReference type="AlphaFoldDB" id="V7HZ95"/>
<accession>V7HZ95</accession>
<proteinExistence type="predicted"/>
<protein>
    <submittedName>
        <fullName evidence="1">Uncharacterized protein</fullName>
    </submittedName>
</protein>
<dbReference type="Proteomes" id="UP000018559">
    <property type="component" value="Unassembled WGS sequence"/>
</dbReference>
<evidence type="ECO:0000313" key="2">
    <source>
        <dbReference type="Proteomes" id="UP000018559"/>
    </source>
</evidence>
<comment type="caution">
    <text evidence="1">The sequence shown here is derived from an EMBL/GenBank/DDBJ whole genome shotgun (WGS) entry which is preliminary data.</text>
</comment>
<evidence type="ECO:0000313" key="1">
    <source>
        <dbReference type="EMBL" id="ETA74523.1"/>
    </source>
</evidence>
<gene>
    <name evidence="1" type="ORF">LEQ_0388</name>
</gene>
<reference evidence="1 2" key="1">
    <citation type="journal article" date="2014" name="Genome Announc.">
        <title>The Genome of the Predominant Equine Lactobacillus Species, Lactobacillus equi, Is Reflective of Its Lifestyle Adaptations to an Herbivorous Host.</title>
        <authorList>
            <person name="O'Donnell M.M."/>
            <person name="Harris H.M."/>
            <person name="O'Toole P.W."/>
            <person name="Ross R.P."/>
        </authorList>
    </citation>
    <scope>NUCLEOTIDE SEQUENCE [LARGE SCALE GENOMIC DNA]</scope>
    <source>
        <strain evidence="1 2">DPC 6820</strain>
    </source>
</reference>
<dbReference type="EMBL" id="AWWH01000066">
    <property type="protein sequence ID" value="ETA74523.1"/>
    <property type="molecule type" value="Genomic_DNA"/>
</dbReference>
<organism evidence="1 2">
    <name type="scientific">Ligilactobacillus equi DPC 6820</name>
    <dbReference type="NCBI Taxonomy" id="1392007"/>
    <lineage>
        <taxon>Bacteria</taxon>
        <taxon>Bacillati</taxon>
        <taxon>Bacillota</taxon>
        <taxon>Bacilli</taxon>
        <taxon>Lactobacillales</taxon>
        <taxon>Lactobacillaceae</taxon>
        <taxon>Ligilactobacillus</taxon>
    </lineage>
</organism>
<dbReference type="PATRIC" id="fig|1392007.3.peg.658"/>
<sequence>MENLTIARKNVQSAAEEILAVLLSTDWKYQKGKFKGLTRSINVGGENYFNLAVAFQKDDYFEAVEDVEQKGSCSSLLFKPQQGDKLCIAVQEETEQDLEQDSFEEQDTQSILTNILKKFDDFCETV</sequence>
<keyword evidence="2" id="KW-1185">Reference proteome</keyword>